<evidence type="ECO:0000256" key="13">
    <source>
        <dbReference type="PIRNR" id="PIRNR006769"/>
    </source>
</evidence>
<feature type="binding site" evidence="16">
    <location>
        <position position="106"/>
    </location>
    <ligand>
        <name>Zn(2+)</name>
        <dbReference type="ChEBI" id="CHEBI:29105"/>
        <note>catalytic</note>
    </ligand>
</feature>
<dbReference type="PANTHER" id="PTHR38011">
    <property type="entry name" value="DIHYDROFOLATE REDUCTASE FAMILY PROTEIN (AFU_ORTHOLOGUE AFUA_8G06820)"/>
    <property type="match status" value="1"/>
</dbReference>
<comment type="cofactor">
    <cofactor evidence="13 16">
        <name>Zn(2+)</name>
        <dbReference type="ChEBI" id="CHEBI:29105"/>
    </cofactor>
    <text evidence="13 16">Binds 1 zinc ion.</text>
</comment>
<feature type="binding site" evidence="16">
    <location>
        <position position="97"/>
    </location>
    <ligand>
        <name>Zn(2+)</name>
        <dbReference type="ChEBI" id="CHEBI:29105"/>
        <note>catalytic</note>
    </ligand>
</feature>
<comment type="catalytic activity">
    <reaction evidence="13">
        <text>5-amino-6-(5-phospho-D-ribitylamino)uracil + NADP(+) = 5-amino-6-(5-phospho-D-ribosylamino)uracil + NADPH + H(+)</text>
        <dbReference type="Rhea" id="RHEA:17845"/>
        <dbReference type="ChEBI" id="CHEBI:15378"/>
        <dbReference type="ChEBI" id="CHEBI:57783"/>
        <dbReference type="ChEBI" id="CHEBI:58349"/>
        <dbReference type="ChEBI" id="CHEBI:58421"/>
        <dbReference type="ChEBI" id="CHEBI:58453"/>
        <dbReference type="EC" id="1.1.1.193"/>
    </reaction>
</comment>
<comment type="catalytic activity">
    <reaction evidence="13">
        <text>2,5-diamino-6-hydroxy-4-(5-phosphoribosylamino)-pyrimidine + H2O + H(+) = 5-amino-6-(5-phospho-D-ribosylamino)uracil + NH4(+)</text>
        <dbReference type="Rhea" id="RHEA:21868"/>
        <dbReference type="ChEBI" id="CHEBI:15377"/>
        <dbReference type="ChEBI" id="CHEBI:15378"/>
        <dbReference type="ChEBI" id="CHEBI:28938"/>
        <dbReference type="ChEBI" id="CHEBI:58453"/>
        <dbReference type="ChEBI" id="CHEBI:58614"/>
        <dbReference type="EC" id="3.5.4.26"/>
    </reaction>
</comment>
<comment type="similarity">
    <text evidence="5 13">In the C-terminal section; belongs to the HTP reductase family.</text>
</comment>
<keyword evidence="8 13" id="KW-0378">Hydrolase</keyword>
<dbReference type="InterPro" id="IPR050765">
    <property type="entry name" value="Riboflavin_Biosynth_HTPR"/>
</dbReference>
<evidence type="ECO:0000259" key="17">
    <source>
        <dbReference type="PROSITE" id="PS51747"/>
    </source>
</evidence>
<evidence type="ECO:0000256" key="1">
    <source>
        <dbReference type="ARBA" id="ARBA00002151"/>
    </source>
</evidence>
<dbReference type="PROSITE" id="PS00903">
    <property type="entry name" value="CYT_DCMP_DEAMINASES_1"/>
    <property type="match status" value="1"/>
</dbReference>
<evidence type="ECO:0000256" key="5">
    <source>
        <dbReference type="ARBA" id="ARBA00007417"/>
    </source>
</evidence>
<keyword evidence="7 13" id="KW-0479">Metal-binding</keyword>
<comment type="pathway">
    <text evidence="2 13">Cofactor biosynthesis; riboflavin biosynthesis; 5-amino-6-(D-ribitylamino)uracil from GTP: step 2/4.</text>
</comment>
<dbReference type="NCBIfam" id="TIGR00326">
    <property type="entry name" value="eubact_ribD"/>
    <property type="match status" value="1"/>
</dbReference>
<dbReference type="EMBL" id="UGQU01000002">
    <property type="protein sequence ID" value="STZ63028.1"/>
    <property type="molecule type" value="Genomic_DNA"/>
</dbReference>
<dbReference type="STRING" id="477.A9309_11970"/>
<reference evidence="18 19" key="1">
    <citation type="submission" date="2018-06" db="EMBL/GenBank/DDBJ databases">
        <authorList>
            <consortium name="Pathogen Informatics"/>
            <person name="Doyle S."/>
        </authorList>
    </citation>
    <scope>NUCLEOTIDE SEQUENCE [LARGE SCALE GENOMIC DNA]</scope>
    <source>
        <strain evidence="18 19">NCTC10359</strain>
    </source>
</reference>
<dbReference type="InterPro" id="IPR024072">
    <property type="entry name" value="DHFR-like_dom_sf"/>
</dbReference>
<evidence type="ECO:0000313" key="19">
    <source>
        <dbReference type="Proteomes" id="UP000254437"/>
    </source>
</evidence>
<sequence length="369" mass="39936">MTTLSLLDPTLIAQLSPILPDDERFMAMAINEAEKGEFTTRPNPAVGCVIVKNNLIIGKGFHPKAGYPHAEVFALNDVKNNGQDIEGATAYVTLEPCSHFGRTPPCAGALIKSGVARVVIATLDPNPQVAGKGVEMLLNASISVSLGVCEREAKELNKGFLKAMATGLPFVRLKMGISLDGRIAMQNGQSKWMTGELSRRDVQNLRAKSGAIITGSNTIIADNPALTVRLPDVELDNIGTTAIPQPKIVVIDRCGRLSPDDDFTVLKNPNTMIWQDDLPALLKTLVAKYQCHDVLVETGATLATSFLSQNLVDELIIYQAPCLLGVTARPMFGGQFERLQDKLNFTLVDVERLGDDVKMIFLPKNLSTT</sequence>
<evidence type="ECO:0000256" key="14">
    <source>
        <dbReference type="PIRSR" id="PIRSR006769-1"/>
    </source>
</evidence>
<dbReference type="Gene3D" id="3.40.430.10">
    <property type="entry name" value="Dihydrofolate Reductase, subunit A"/>
    <property type="match status" value="1"/>
</dbReference>
<feature type="binding site" evidence="15">
    <location>
        <position position="218"/>
    </location>
    <ligand>
        <name>NADP(+)</name>
        <dbReference type="ChEBI" id="CHEBI:58349"/>
    </ligand>
</feature>
<dbReference type="Pfam" id="PF01872">
    <property type="entry name" value="RibD_C"/>
    <property type="match status" value="1"/>
</dbReference>
<evidence type="ECO:0000256" key="3">
    <source>
        <dbReference type="ARBA" id="ARBA00004910"/>
    </source>
</evidence>
<dbReference type="PIRSF" id="PIRSF006769">
    <property type="entry name" value="RibD"/>
    <property type="match status" value="1"/>
</dbReference>
<accession>A0A378TQG0</accession>
<evidence type="ECO:0000256" key="2">
    <source>
        <dbReference type="ARBA" id="ARBA00004882"/>
    </source>
</evidence>
<evidence type="ECO:0000256" key="8">
    <source>
        <dbReference type="ARBA" id="ARBA00022801"/>
    </source>
</evidence>
<feature type="binding site" evidence="15">
    <location>
        <begin position="299"/>
        <end position="305"/>
    </location>
    <ligand>
        <name>NADP(+)</name>
        <dbReference type="ChEBI" id="CHEBI:58349"/>
    </ligand>
</feature>
<evidence type="ECO:0000256" key="12">
    <source>
        <dbReference type="ARBA" id="ARBA00023268"/>
    </source>
</evidence>
<dbReference type="SUPFAM" id="SSF53597">
    <property type="entry name" value="Dihydrofolate reductase-like"/>
    <property type="match status" value="1"/>
</dbReference>
<dbReference type="Proteomes" id="UP000254437">
    <property type="component" value="Unassembled WGS sequence"/>
</dbReference>
<dbReference type="CDD" id="cd01284">
    <property type="entry name" value="Riboflavin_deaminase-reductase"/>
    <property type="match status" value="1"/>
</dbReference>
<comment type="pathway">
    <text evidence="3 13">Cofactor biosynthesis; riboflavin biosynthesis; 5-amino-6-(D-ribitylamino)uracil from GTP: step 3/4.</text>
</comment>
<dbReference type="GO" id="GO:0008270">
    <property type="term" value="F:zinc ion binding"/>
    <property type="evidence" value="ECO:0007669"/>
    <property type="project" value="InterPro"/>
</dbReference>
<dbReference type="InterPro" id="IPR002125">
    <property type="entry name" value="CMP_dCMP_dom"/>
</dbReference>
<dbReference type="FunFam" id="3.40.140.10:FF:000025">
    <property type="entry name" value="Riboflavin biosynthesis protein RibD"/>
    <property type="match status" value="1"/>
</dbReference>
<dbReference type="InterPro" id="IPR016193">
    <property type="entry name" value="Cytidine_deaminase-like"/>
</dbReference>
<feature type="binding site" evidence="15">
    <location>
        <position position="190"/>
    </location>
    <ligand>
        <name>substrate</name>
    </ligand>
</feature>
<keyword evidence="11 13" id="KW-0560">Oxidoreductase</keyword>
<feature type="binding site" evidence="16">
    <location>
        <position position="69"/>
    </location>
    <ligand>
        <name>Zn(2+)</name>
        <dbReference type="ChEBI" id="CHEBI:29105"/>
        <note>catalytic</note>
    </ligand>
</feature>
<feature type="binding site" evidence="15">
    <location>
        <position position="229"/>
    </location>
    <ligand>
        <name>substrate</name>
    </ligand>
</feature>
<feature type="binding site" evidence="15">
    <location>
        <position position="226"/>
    </location>
    <ligand>
        <name>substrate</name>
    </ligand>
</feature>
<feature type="binding site" evidence="15">
    <location>
        <position position="176"/>
    </location>
    <ligand>
        <name>NADP(+)</name>
        <dbReference type="ChEBI" id="CHEBI:58349"/>
    </ligand>
</feature>
<dbReference type="Pfam" id="PF00383">
    <property type="entry name" value="dCMP_cyt_deam_1"/>
    <property type="match status" value="1"/>
</dbReference>
<feature type="binding site" evidence="15">
    <location>
        <position position="192"/>
    </location>
    <ligand>
        <name>NADP(+)</name>
        <dbReference type="ChEBI" id="CHEBI:58349"/>
    </ligand>
</feature>
<protein>
    <recommendedName>
        <fullName evidence="13">Riboflavin biosynthesis protein RibD</fullName>
    </recommendedName>
    <domain>
        <recommendedName>
            <fullName evidence="13">Diaminohydroxyphosphoribosylaminopyrimidine deaminase</fullName>
            <shortName evidence="13">DRAP deaminase</shortName>
            <ecNumber evidence="13">3.5.4.26</ecNumber>
        </recommendedName>
        <alternativeName>
            <fullName evidence="13">Riboflavin-specific deaminase</fullName>
        </alternativeName>
    </domain>
    <domain>
        <recommendedName>
            <fullName evidence="13">5-amino-6-(5-phosphoribosylamino)uracil reductase</fullName>
            <ecNumber evidence="13">1.1.1.193</ecNumber>
        </recommendedName>
        <alternativeName>
            <fullName evidence="13">HTP reductase</fullName>
        </alternativeName>
    </domain>
</protein>
<feature type="binding site" evidence="15">
    <location>
        <position position="206"/>
    </location>
    <ligand>
        <name>substrate</name>
    </ligand>
</feature>
<dbReference type="PANTHER" id="PTHR38011:SF7">
    <property type="entry name" value="2,5-DIAMINO-6-RIBOSYLAMINO-4(3H)-PYRIMIDINONE 5'-PHOSPHATE REDUCTASE"/>
    <property type="match status" value="1"/>
</dbReference>
<dbReference type="SUPFAM" id="SSF53927">
    <property type="entry name" value="Cytidine deaminase-like"/>
    <property type="match status" value="1"/>
</dbReference>
<dbReference type="UniPathway" id="UPA00275">
    <property type="reaction ID" value="UER00401"/>
</dbReference>
<feature type="domain" description="CMP/dCMP-type deaminase" evidence="17">
    <location>
        <begin position="20"/>
        <end position="145"/>
    </location>
</feature>
<feature type="binding site" evidence="15">
    <location>
        <position position="297"/>
    </location>
    <ligand>
        <name>substrate</name>
    </ligand>
</feature>
<comment type="similarity">
    <text evidence="4 13">In the N-terminal section; belongs to the cytidine and deoxycytidylate deaminase family.</text>
</comment>
<dbReference type="EC" id="1.1.1.193" evidence="13"/>
<comment type="function">
    <text evidence="1 13">Converts 2,5-diamino-6-(ribosylamino)-4(3h)-pyrimidinone 5'-phosphate into 5-amino-6-(ribosylamino)-2,4(1h,3h)-pyrimidinedione 5'-phosphate.</text>
</comment>
<evidence type="ECO:0000256" key="7">
    <source>
        <dbReference type="ARBA" id="ARBA00022723"/>
    </source>
</evidence>
<keyword evidence="9 13" id="KW-0862">Zinc</keyword>
<dbReference type="RefSeq" id="WP_115006953.1">
    <property type="nucleotide sequence ID" value="NZ_UGQU01000002.1"/>
</dbReference>
<keyword evidence="10 13" id="KW-0521">NADP</keyword>
<feature type="binding site" evidence="15">
    <location>
        <position position="222"/>
    </location>
    <ligand>
        <name>NADP(+)</name>
        <dbReference type="ChEBI" id="CHEBI:58349"/>
    </ligand>
</feature>
<dbReference type="InterPro" id="IPR016192">
    <property type="entry name" value="APOBEC/CMP_deaminase_Zn-bd"/>
</dbReference>
<evidence type="ECO:0000256" key="15">
    <source>
        <dbReference type="PIRSR" id="PIRSR006769-2"/>
    </source>
</evidence>
<keyword evidence="12" id="KW-0511">Multifunctional enzyme</keyword>
<evidence type="ECO:0000256" key="9">
    <source>
        <dbReference type="ARBA" id="ARBA00022833"/>
    </source>
</evidence>
<dbReference type="PROSITE" id="PS51747">
    <property type="entry name" value="CYT_DCMP_DEAMINASES_2"/>
    <property type="match status" value="1"/>
</dbReference>
<feature type="active site" description="Proton donor" evidence="14">
    <location>
        <position position="71"/>
    </location>
</feature>
<keyword evidence="6 13" id="KW-0686">Riboflavin biosynthesis</keyword>
<dbReference type="GO" id="GO:0008835">
    <property type="term" value="F:diaminohydroxyphosphoribosylaminopyrimidine deaminase activity"/>
    <property type="evidence" value="ECO:0007669"/>
    <property type="project" value="UniProtKB-EC"/>
</dbReference>
<name>A0A378TQG0_MORLA</name>
<dbReference type="Gene3D" id="3.40.140.10">
    <property type="entry name" value="Cytidine Deaminase, domain 2"/>
    <property type="match status" value="1"/>
</dbReference>
<dbReference type="EC" id="3.5.4.26" evidence="13"/>
<dbReference type="AlphaFoldDB" id="A0A378TQG0"/>
<proteinExistence type="inferred from homology"/>
<evidence type="ECO:0000313" key="18">
    <source>
        <dbReference type="EMBL" id="STZ63028.1"/>
    </source>
</evidence>
<organism evidence="18 19">
    <name type="scientific">Moraxella lacunata</name>
    <dbReference type="NCBI Taxonomy" id="477"/>
    <lineage>
        <taxon>Bacteria</taxon>
        <taxon>Pseudomonadati</taxon>
        <taxon>Pseudomonadota</taxon>
        <taxon>Gammaproteobacteria</taxon>
        <taxon>Moraxellales</taxon>
        <taxon>Moraxellaceae</taxon>
        <taxon>Moraxella</taxon>
    </lineage>
</organism>
<evidence type="ECO:0000256" key="4">
    <source>
        <dbReference type="ARBA" id="ARBA00005259"/>
    </source>
</evidence>
<gene>
    <name evidence="18" type="primary">ribD</name>
    <name evidence="18" type="ORF">NCTC10359_01439</name>
</gene>
<dbReference type="GO" id="GO:0009231">
    <property type="term" value="P:riboflavin biosynthetic process"/>
    <property type="evidence" value="ECO:0007669"/>
    <property type="project" value="UniProtKB-UniPathway"/>
</dbReference>
<evidence type="ECO:0000256" key="10">
    <source>
        <dbReference type="ARBA" id="ARBA00022857"/>
    </source>
</evidence>
<dbReference type="InterPro" id="IPR002734">
    <property type="entry name" value="RibDG_C"/>
</dbReference>
<dbReference type="InterPro" id="IPR004794">
    <property type="entry name" value="Eubact_RibD"/>
</dbReference>
<evidence type="ECO:0000256" key="16">
    <source>
        <dbReference type="PIRSR" id="PIRSR006769-3"/>
    </source>
</evidence>
<evidence type="ECO:0000256" key="6">
    <source>
        <dbReference type="ARBA" id="ARBA00022619"/>
    </source>
</evidence>
<evidence type="ECO:0000256" key="11">
    <source>
        <dbReference type="ARBA" id="ARBA00023002"/>
    </source>
</evidence>
<dbReference type="GO" id="GO:0008703">
    <property type="term" value="F:5-amino-6-(5-phosphoribosylamino)uracil reductase activity"/>
    <property type="evidence" value="ECO:0007669"/>
    <property type="project" value="UniProtKB-EC"/>
</dbReference>